<dbReference type="Pfam" id="PF01678">
    <property type="entry name" value="DAP_epimerase"/>
    <property type="match status" value="2"/>
</dbReference>
<evidence type="ECO:0000256" key="5">
    <source>
        <dbReference type="ARBA" id="ARBA00023154"/>
    </source>
</evidence>
<evidence type="ECO:0000256" key="7">
    <source>
        <dbReference type="ARBA" id="ARBA00051712"/>
    </source>
</evidence>
<proteinExistence type="inferred from homology"/>
<evidence type="ECO:0000256" key="3">
    <source>
        <dbReference type="ARBA" id="ARBA00013080"/>
    </source>
</evidence>
<feature type="binding site" evidence="8">
    <location>
        <position position="209"/>
    </location>
    <ligand>
        <name>substrate</name>
    </ligand>
</feature>
<dbReference type="InterPro" id="IPR018510">
    <property type="entry name" value="DAP_epimerase_AS"/>
</dbReference>
<evidence type="ECO:0000256" key="8">
    <source>
        <dbReference type="HAMAP-Rule" id="MF_00197"/>
    </source>
</evidence>
<name>A0A660SEI1_UNCW3</name>
<dbReference type="GO" id="GO:0009089">
    <property type="term" value="P:lysine biosynthetic process via diaminopimelate"/>
    <property type="evidence" value="ECO:0007669"/>
    <property type="project" value="UniProtKB-UniRule"/>
</dbReference>
<dbReference type="Proteomes" id="UP000268469">
    <property type="component" value="Unassembled WGS sequence"/>
</dbReference>
<comment type="similarity">
    <text evidence="2 8">Belongs to the diaminopimelate epimerase family.</text>
</comment>
<evidence type="ECO:0000313" key="11">
    <source>
        <dbReference type="Proteomes" id="UP000268469"/>
    </source>
</evidence>
<keyword evidence="5 8" id="KW-0457">Lysine biosynthesis</keyword>
<sequence>MRFTKLQGLGNDYIYLSLLPQDENRVDLKRIDLAELARRLCRRRFGIGGDGLIIIEPGEDKEFRMRIFNPDGSEAEMCGNGIRGMARYLWSRGLTEKKEIIIETKAGEKKVRLTESDEIEVDMGEPILRGAEIPVEIDREPVIDEEIEVGGERIRITAVSLGNPHCLVFVEGGDGIRSEIGYLITIPTELVNRLGPELEVHPLFPQRTNVEFVRIKSRKELELRTWERGAGETLACGTGACAALVGAVLKRLTEREVRVHLLGGDLEVHWRRNGHVYLIGSVQECFQGTFRLT</sequence>
<comment type="catalytic activity">
    <reaction evidence="7 8">
        <text>(2S,6S)-2,6-diaminopimelate = meso-2,6-diaminopimelate</text>
        <dbReference type="Rhea" id="RHEA:15393"/>
        <dbReference type="ChEBI" id="CHEBI:57609"/>
        <dbReference type="ChEBI" id="CHEBI:57791"/>
        <dbReference type="EC" id="5.1.1.7"/>
    </reaction>
</comment>
<reference evidence="10 11" key="1">
    <citation type="submission" date="2018-06" db="EMBL/GenBank/DDBJ databases">
        <title>Extensive metabolic versatility and redundancy in microbially diverse, dynamic hydrothermal sediments.</title>
        <authorList>
            <person name="Dombrowski N."/>
            <person name="Teske A."/>
            <person name="Baker B.J."/>
        </authorList>
    </citation>
    <scope>NUCLEOTIDE SEQUENCE [LARGE SCALE GENOMIC DNA]</scope>
    <source>
        <strain evidence="10">B36_G15</strain>
    </source>
</reference>
<feature type="active site" description="Proton acceptor" evidence="8">
    <location>
        <position position="236"/>
    </location>
</feature>
<evidence type="ECO:0000256" key="4">
    <source>
        <dbReference type="ARBA" id="ARBA00022605"/>
    </source>
</evidence>
<feature type="binding site" evidence="8">
    <location>
        <begin position="79"/>
        <end position="80"/>
    </location>
    <ligand>
        <name>substrate</name>
    </ligand>
</feature>
<feature type="active site" description="Proton donor" evidence="8">
    <location>
        <position position="78"/>
    </location>
</feature>
<keyword evidence="6 8" id="KW-0413">Isomerase</keyword>
<dbReference type="PANTHER" id="PTHR31689">
    <property type="entry name" value="DIAMINOPIMELATE EPIMERASE, CHLOROPLASTIC"/>
    <property type="match status" value="1"/>
</dbReference>
<comment type="function">
    <text evidence="8">Catalyzes the stereoinversion of LL-2,6-diaminopimelate (L,L-DAP) to meso-diaminopimelate (meso-DAP), a precursor of L-lysine and an essential component of the bacterial peptidoglycan.</text>
</comment>
<dbReference type="EC" id="5.1.1.7" evidence="3 8"/>
<comment type="subcellular location">
    <subcellularLocation>
        <location evidence="8">Cytoplasm</location>
    </subcellularLocation>
</comment>
<keyword evidence="4 8" id="KW-0028">Amino-acid biosynthesis</keyword>
<dbReference type="GO" id="GO:0008837">
    <property type="term" value="F:diaminopimelate epimerase activity"/>
    <property type="evidence" value="ECO:0007669"/>
    <property type="project" value="UniProtKB-UniRule"/>
</dbReference>
<dbReference type="UniPathway" id="UPA00034">
    <property type="reaction ID" value="UER00025"/>
</dbReference>
<feature type="binding site" evidence="8">
    <location>
        <position position="11"/>
    </location>
    <ligand>
        <name>substrate</name>
    </ligand>
</feature>
<comment type="caution">
    <text evidence="10">The sequence shown here is derived from an EMBL/GenBank/DDBJ whole genome shotgun (WGS) entry which is preliminary data.</text>
</comment>
<evidence type="ECO:0000256" key="6">
    <source>
        <dbReference type="ARBA" id="ARBA00023235"/>
    </source>
</evidence>
<feature type="binding site" evidence="8">
    <location>
        <position position="163"/>
    </location>
    <ligand>
        <name>substrate</name>
    </ligand>
</feature>
<feature type="binding site" evidence="8">
    <location>
        <begin position="227"/>
        <end position="228"/>
    </location>
    <ligand>
        <name>substrate</name>
    </ligand>
</feature>
<feature type="site" description="Could be important to modulate the pK values of the two catalytic cysteine residues" evidence="8">
    <location>
        <position position="227"/>
    </location>
</feature>
<comment type="caution">
    <text evidence="8">Lacks conserved residue(s) required for the propagation of feature annotation.</text>
</comment>
<dbReference type="AlphaFoldDB" id="A0A660SEI1"/>
<keyword evidence="8" id="KW-0963">Cytoplasm</keyword>
<feature type="site" description="Could be important to modulate the pK values of the two catalytic cysteine residues" evidence="8">
    <location>
        <position position="165"/>
    </location>
</feature>
<feature type="binding site" evidence="8">
    <location>
        <begin position="237"/>
        <end position="238"/>
    </location>
    <ligand>
        <name>substrate</name>
    </ligand>
</feature>
<feature type="active site" evidence="9">
    <location>
        <position position="78"/>
    </location>
</feature>
<feature type="binding site" evidence="8">
    <location>
        <position position="69"/>
    </location>
    <ligand>
        <name>substrate</name>
    </ligand>
</feature>
<dbReference type="PROSITE" id="PS01326">
    <property type="entry name" value="DAP_EPIMERASE"/>
    <property type="match status" value="1"/>
</dbReference>
<organism evidence="10 11">
    <name type="scientific">candidate division WOR-3 bacterium</name>
    <dbReference type="NCBI Taxonomy" id="2052148"/>
    <lineage>
        <taxon>Bacteria</taxon>
        <taxon>Bacteria division WOR-3</taxon>
    </lineage>
</organism>
<evidence type="ECO:0000256" key="1">
    <source>
        <dbReference type="ARBA" id="ARBA00005196"/>
    </source>
</evidence>
<dbReference type="NCBIfam" id="TIGR00652">
    <property type="entry name" value="DapF"/>
    <property type="match status" value="1"/>
</dbReference>
<dbReference type="PANTHER" id="PTHR31689:SF0">
    <property type="entry name" value="DIAMINOPIMELATE EPIMERASE"/>
    <property type="match status" value="1"/>
</dbReference>
<dbReference type="HAMAP" id="MF_00197">
    <property type="entry name" value="DAP_epimerase"/>
    <property type="match status" value="1"/>
</dbReference>
<dbReference type="GO" id="GO:0005829">
    <property type="term" value="C:cytosol"/>
    <property type="evidence" value="ECO:0007669"/>
    <property type="project" value="TreeGrafter"/>
</dbReference>
<comment type="subunit">
    <text evidence="8">Homodimer.</text>
</comment>
<dbReference type="Gene3D" id="3.10.310.10">
    <property type="entry name" value="Diaminopimelate Epimerase, Chain A, domain 1"/>
    <property type="match status" value="2"/>
</dbReference>
<gene>
    <name evidence="8" type="primary">dapF</name>
    <name evidence="10" type="ORF">DRP53_09245</name>
</gene>
<evidence type="ECO:0000256" key="2">
    <source>
        <dbReference type="ARBA" id="ARBA00010219"/>
    </source>
</evidence>
<dbReference type="InterPro" id="IPR001653">
    <property type="entry name" value="DAP_epimerase_DapF"/>
</dbReference>
<protein>
    <recommendedName>
        <fullName evidence="3 8">Diaminopimelate epimerase</fullName>
        <shortName evidence="8">DAP epimerase</shortName>
        <ecNumber evidence="3 8">5.1.1.7</ecNumber>
    </recommendedName>
    <alternativeName>
        <fullName evidence="8">PLP-independent amino acid racemase</fullName>
    </alternativeName>
</protein>
<evidence type="ECO:0000256" key="9">
    <source>
        <dbReference type="PROSITE-ProRule" id="PRU10125"/>
    </source>
</evidence>
<dbReference type="SUPFAM" id="SSF54506">
    <property type="entry name" value="Diaminopimelate epimerase-like"/>
    <property type="match status" value="1"/>
</dbReference>
<evidence type="ECO:0000313" key="10">
    <source>
        <dbReference type="EMBL" id="RKX69087.1"/>
    </source>
</evidence>
<comment type="pathway">
    <text evidence="1 8">Amino-acid biosynthesis; L-lysine biosynthesis via DAP pathway; DL-2,6-diaminopimelate from LL-2,6-diaminopimelate: step 1/1.</text>
</comment>
<accession>A0A660SEI1</accession>
<dbReference type="EMBL" id="QNBE01000107">
    <property type="protein sequence ID" value="RKX69087.1"/>
    <property type="molecule type" value="Genomic_DNA"/>
</dbReference>